<proteinExistence type="predicted"/>
<protein>
    <recommendedName>
        <fullName evidence="2">histidine kinase</fullName>
        <ecNumber evidence="2">2.7.13.3</ecNumber>
    </recommendedName>
</protein>
<sequence length="376" mass="41408">MTLSDFIESNLAPLVEDWTAFARQLTPADGQLNDEQLRNSARALLTGIAADMREPQTAAQQQTKSYGHRPSPDSHFNQIGRVHADDRRAHGFEINALVAEYRALRASVLRRWQQTCQFDAAAFEEMIRFNEAVDQMVAESVQQFAKTTERIRDLFAGVLAHDLRSPVGAIVNSTYVILKDENLSPTSVRAAANLRHSAERVKMMVDDLFVFTRTRLGDTLPVDPAQHDLERICHGAVDEVCATHPESHIRVEARGELIGTCDGARMNQLVVNLVANAVQHGSGPVRVEVEGDGERIKIAVSSGGQPIPPDALPTLFDPLTRAAPSRERKRASPGMGLGLYICRCIAHAHRGTITVASDERATVFTVDIPRFAVPNR</sequence>
<feature type="domain" description="Histidine kinase" evidence="8">
    <location>
        <begin position="158"/>
        <end position="372"/>
    </location>
</feature>
<dbReference type="PANTHER" id="PTHR43711:SF1">
    <property type="entry name" value="HISTIDINE KINASE 1"/>
    <property type="match status" value="1"/>
</dbReference>
<dbReference type="SMART" id="SM00388">
    <property type="entry name" value="HisKA"/>
    <property type="match status" value="1"/>
</dbReference>
<organism evidence="10 11">
    <name type="scientific">Paraburkholderia caribensis</name>
    <dbReference type="NCBI Taxonomy" id="75105"/>
    <lineage>
        <taxon>Bacteria</taxon>
        <taxon>Pseudomonadati</taxon>
        <taxon>Pseudomonadota</taxon>
        <taxon>Betaproteobacteria</taxon>
        <taxon>Burkholderiales</taxon>
        <taxon>Burkholderiaceae</taxon>
        <taxon>Paraburkholderia</taxon>
    </lineage>
</organism>
<dbReference type="Gene3D" id="1.10.287.130">
    <property type="match status" value="1"/>
</dbReference>
<comment type="catalytic activity">
    <reaction evidence="1">
        <text>ATP + protein L-histidine = ADP + protein N-phospho-L-histidine.</text>
        <dbReference type="EC" id="2.7.13.3"/>
    </reaction>
</comment>
<evidence type="ECO:0000256" key="5">
    <source>
        <dbReference type="ARBA" id="ARBA00022777"/>
    </source>
</evidence>
<keyword evidence="12" id="KW-1185">Reference proteome</keyword>
<dbReference type="InterPro" id="IPR003661">
    <property type="entry name" value="HisK_dim/P_dom"/>
</dbReference>
<dbReference type="EMBL" id="JAYLVJ010000007">
    <property type="protein sequence ID" value="MEO1753800.1"/>
    <property type="molecule type" value="Genomic_DNA"/>
</dbReference>
<dbReference type="Gene3D" id="3.30.565.10">
    <property type="entry name" value="Histidine kinase-like ATPase, C-terminal domain"/>
    <property type="match status" value="1"/>
</dbReference>
<dbReference type="CDD" id="cd00082">
    <property type="entry name" value="HisKA"/>
    <property type="match status" value="1"/>
</dbReference>
<evidence type="ECO:0000313" key="10">
    <source>
        <dbReference type="EMBL" id="QLB68136.1"/>
    </source>
</evidence>
<dbReference type="GO" id="GO:0000155">
    <property type="term" value="F:phosphorelay sensor kinase activity"/>
    <property type="evidence" value="ECO:0007669"/>
    <property type="project" value="InterPro"/>
</dbReference>
<dbReference type="SUPFAM" id="SSF55874">
    <property type="entry name" value="ATPase domain of HSP90 chaperone/DNA topoisomerase II/histidine kinase"/>
    <property type="match status" value="1"/>
</dbReference>
<geneLocation type="plasmid" evidence="11"/>
<evidence type="ECO:0000256" key="7">
    <source>
        <dbReference type="SAM" id="MobiDB-lite"/>
    </source>
</evidence>
<evidence type="ECO:0000256" key="3">
    <source>
        <dbReference type="ARBA" id="ARBA00022553"/>
    </source>
</evidence>
<dbReference type="PANTHER" id="PTHR43711">
    <property type="entry name" value="TWO-COMPONENT HISTIDINE KINASE"/>
    <property type="match status" value="1"/>
</dbReference>
<evidence type="ECO:0000256" key="6">
    <source>
        <dbReference type="ARBA" id="ARBA00023012"/>
    </source>
</evidence>
<evidence type="ECO:0000313" key="11">
    <source>
        <dbReference type="Proteomes" id="UP000509548"/>
    </source>
</evidence>
<keyword evidence="5 10" id="KW-0418">Kinase</keyword>
<reference evidence="10" key="2">
    <citation type="submission" date="2016-06" db="EMBL/GenBank/DDBJ databases">
        <authorList>
            <person name="Huang P."/>
            <person name="Jiang X."/>
            <person name="Liu X."/>
        </authorList>
    </citation>
    <scope>NUCLEOTIDE SEQUENCE</scope>
    <source>
        <strain evidence="10">852011</strain>
        <plasmid evidence="10">unnamed</plasmid>
    </source>
</reference>
<dbReference type="InterPro" id="IPR036890">
    <property type="entry name" value="HATPase_C_sf"/>
</dbReference>
<evidence type="ECO:0000256" key="2">
    <source>
        <dbReference type="ARBA" id="ARBA00012438"/>
    </source>
</evidence>
<dbReference type="InterPro" id="IPR005467">
    <property type="entry name" value="His_kinase_dom"/>
</dbReference>
<dbReference type="SUPFAM" id="SSF47384">
    <property type="entry name" value="Homodimeric domain of signal transducing histidine kinase"/>
    <property type="match status" value="1"/>
</dbReference>
<evidence type="ECO:0000256" key="1">
    <source>
        <dbReference type="ARBA" id="ARBA00000085"/>
    </source>
</evidence>
<dbReference type="Pfam" id="PF00512">
    <property type="entry name" value="HisKA"/>
    <property type="match status" value="1"/>
</dbReference>
<dbReference type="RefSeq" id="WP_107201214.1">
    <property type="nucleotide sequence ID" value="NZ_CP015960.1"/>
</dbReference>
<dbReference type="InterPro" id="IPR050736">
    <property type="entry name" value="Sensor_HK_Regulatory"/>
</dbReference>
<dbReference type="InterPro" id="IPR036097">
    <property type="entry name" value="HisK_dim/P_sf"/>
</dbReference>
<dbReference type="InterPro" id="IPR004358">
    <property type="entry name" value="Sig_transdc_His_kin-like_C"/>
</dbReference>
<accession>A0A9Q6SC47</accession>
<name>A0A9Q6SC47_9BURK</name>
<keyword evidence="10" id="KW-0614">Plasmid</keyword>
<dbReference type="AlphaFoldDB" id="A0A9Q6SC47"/>
<reference evidence="10 11" key="1">
    <citation type="journal article" date="2014" name="Genome Announc.">
        <title>Draft Genome Sequence of the Haloacid-Degrading Burkholderia caribensis Strain MBA4.</title>
        <authorList>
            <person name="Pan Y."/>
            <person name="Kong K.F."/>
            <person name="Tsang J.S."/>
        </authorList>
    </citation>
    <scope>NUCLEOTIDE SEQUENCE [LARGE SCALE GENOMIC DNA]</scope>
    <source>
        <strain evidence="10 11">852011</strain>
    </source>
</reference>
<dbReference type="PROSITE" id="PS50109">
    <property type="entry name" value="HIS_KIN"/>
    <property type="match status" value="1"/>
</dbReference>
<evidence type="ECO:0000313" key="12">
    <source>
        <dbReference type="Proteomes" id="UP001462961"/>
    </source>
</evidence>
<keyword evidence="6" id="KW-0902">Two-component regulatory system</keyword>
<dbReference type="EC" id="2.7.13.3" evidence="2"/>
<keyword evidence="3" id="KW-0597">Phosphoprotein</keyword>
<feature type="region of interest" description="Disordered" evidence="7">
    <location>
        <begin position="53"/>
        <end position="74"/>
    </location>
</feature>
<geneLocation type="plasmid" evidence="10">
    <name>unnamed</name>
</geneLocation>
<dbReference type="Pfam" id="PF02518">
    <property type="entry name" value="HATPase_c"/>
    <property type="match status" value="1"/>
</dbReference>
<reference evidence="9 12" key="3">
    <citation type="submission" date="2024-01" db="EMBL/GenBank/DDBJ databases">
        <title>The diversity of rhizobia nodulating Mimosa spp. in eleven states of Brazil covering several biomes is determined by host plant, location, and edaphic factors.</title>
        <authorList>
            <person name="Rouws L."/>
            <person name="Barauna A."/>
            <person name="Beukes C."/>
            <person name="De Faria S.M."/>
            <person name="Gross E."/>
            <person name="Dos Reis Junior F.B."/>
            <person name="Simon M."/>
            <person name="Maluk M."/>
            <person name="Odee D.W."/>
            <person name="Kenicer G."/>
            <person name="Young J.P.W."/>
            <person name="Reis V.M."/>
            <person name="Zilli J."/>
            <person name="James E.K."/>
        </authorList>
    </citation>
    <scope>NUCLEOTIDE SEQUENCE [LARGE SCALE GENOMIC DNA]</scope>
    <source>
        <strain evidence="9 12">JHI1651</strain>
    </source>
</reference>
<keyword evidence="4" id="KW-0808">Transferase</keyword>
<dbReference type="SMART" id="SM00387">
    <property type="entry name" value="HATPase_c"/>
    <property type="match status" value="1"/>
</dbReference>
<evidence type="ECO:0000259" key="8">
    <source>
        <dbReference type="PROSITE" id="PS50109"/>
    </source>
</evidence>
<dbReference type="Proteomes" id="UP000509548">
    <property type="component" value="Plasmid unnamed"/>
</dbReference>
<evidence type="ECO:0000256" key="4">
    <source>
        <dbReference type="ARBA" id="ARBA00022679"/>
    </source>
</evidence>
<evidence type="ECO:0000313" key="9">
    <source>
        <dbReference type="EMBL" id="MEO1753800.1"/>
    </source>
</evidence>
<dbReference type="InterPro" id="IPR003594">
    <property type="entry name" value="HATPase_dom"/>
</dbReference>
<gene>
    <name evidence="10" type="ORF">A9O66_34285</name>
    <name evidence="9" type="ORF">VOI32_07685</name>
</gene>
<dbReference type="PRINTS" id="PR00344">
    <property type="entry name" value="BCTRLSENSOR"/>
</dbReference>
<dbReference type="Proteomes" id="UP001462961">
    <property type="component" value="Unassembled WGS sequence"/>
</dbReference>
<dbReference type="EMBL" id="CP015960">
    <property type="protein sequence ID" value="QLB68136.1"/>
    <property type="molecule type" value="Genomic_DNA"/>
</dbReference>